<dbReference type="EMBL" id="RBZM01000008">
    <property type="protein sequence ID" value="RKP50019.1"/>
    <property type="molecule type" value="Genomic_DNA"/>
</dbReference>
<keyword evidence="2" id="KW-1185">Reference proteome</keyword>
<organism evidence="1 2">
    <name type="scientific">Cohnella endophytica</name>
    <dbReference type="NCBI Taxonomy" id="2419778"/>
    <lineage>
        <taxon>Bacteria</taxon>
        <taxon>Bacillati</taxon>
        <taxon>Bacillota</taxon>
        <taxon>Bacilli</taxon>
        <taxon>Bacillales</taxon>
        <taxon>Paenibacillaceae</taxon>
        <taxon>Cohnella</taxon>
    </lineage>
</organism>
<evidence type="ECO:0000313" key="1">
    <source>
        <dbReference type="EMBL" id="RKP50019.1"/>
    </source>
</evidence>
<evidence type="ECO:0000313" key="2">
    <source>
        <dbReference type="Proteomes" id="UP000282076"/>
    </source>
</evidence>
<name>A0A494XPF8_9BACL</name>
<proteinExistence type="predicted"/>
<gene>
    <name evidence="1" type="ORF">D7Z26_19580</name>
</gene>
<evidence type="ECO:0008006" key="3">
    <source>
        <dbReference type="Google" id="ProtNLM"/>
    </source>
</evidence>
<dbReference type="OrthoDB" id="1707905at2"/>
<comment type="caution">
    <text evidence="1">The sequence shown here is derived from an EMBL/GenBank/DDBJ whole genome shotgun (WGS) entry which is preliminary data.</text>
</comment>
<reference evidence="1 2" key="1">
    <citation type="submission" date="2018-10" db="EMBL/GenBank/DDBJ databases">
        <title>Cohnella sp. M2MS4P-1, whole genome shotgun sequence.</title>
        <authorList>
            <person name="Tuo L."/>
        </authorList>
    </citation>
    <scope>NUCLEOTIDE SEQUENCE [LARGE SCALE GENOMIC DNA]</scope>
    <source>
        <strain evidence="1 2">M2MS4P-1</strain>
    </source>
</reference>
<accession>A0A494XPF8</accession>
<dbReference type="RefSeq" id="WP_120978703.1">
    <property type="nucleotide sequence ID" value="NZ_RBZM01000008.1"/>
</dbReference>
<dbReference type="Proteomes" id="UP000282076">
    <property type="component" value="Unassembled WGS sequence"/>
</dbReference>
<dbReference type="AlphaFoldDB" id="A0A494XPF8"/>
<protein>
    <recommendedName>
        <fullName evidence="3">Flagellar protein</fullName>
    </recommendedName>
</protein>
<sequence>MELINCGRCGKLQVQRPDTLCLDCQQIYIAESQAVKEYIKQNPGSSMLDVVRNTGLSIKRINEIVRE</sequence>